<feature type="region of interest" description="Disordered" evidence="1">
    <location>
        <begin position="117"/>
        <end position="140"/>
    </location>
</feature>
<dbReference type="InterPro" id="IPR029063">
    <property type="entry name" value="SAM-dependent_MTases_sf"/>
</dbReference>
<name>S9TGA9_9TRYP</name>
<accession>S9TGA9</accession>
<proteinExistence type="predicted"/>
<comment type="caution">
    <text evidence="2">The sequence shown here is derived from an EMBL/GenBank/DDBJ whole genome shotgun (WGS) entry which is preliminary data.</text>
</comment>
<dbReference type="Gene3D" id="3.40.50.150">
    <property type="entry name" value="Vaccinia Virus protein VP39"/>
    <property type="match status" value="1"/>
</dbReference>
<dbReference type="Proteomes" id="UP000015354">
    <property type="component" value="Unassembled WGS sequence"/>
</dbReference>
<keyword evidence="3" id="KW-1185">Reference proteome</keyword>
<evidence type="ECO:0000313" key="2">
    <source>
        <dbReference type="EMBL" id="EPY17077.1"/>
    </source>
</evidence>
<organism evidence="2 3">
    <name type="scientific">Strigomonas culicis</name>
    <dbReference type="NCBI Taxonomy" id="28005"/>
    <lineage>
        <taxon>Eukaryota</taxon>
        <taxon>Discoba</taxon>
        <taxon>Euglenozoa</taxon>
        <taxon>Kinetoplastea</taxon>
        <taxon>Metakinetoplastina</taxon>
        <taxon>Trypanosomatida</taxon>
        <taxon>Trypanosomatidae</taxon>
        <taxon>Strigomonadinae</taxon>
        <taxon>Strigomonas</taxon>
    </lineage>
</organism>
<dbReference type="AlphaFoldDB" id="S9TGA9"/>
<dbReference type="EMBL" id="ATMH01010692">
    <property type="protein sequence ID" value="EPY17077.1"/>
    <property type="molecule type" value="Genomic_DNA"/>
</dbReference>
<gene>
    <name evidence="2" type="ORF">STCU_10834</name>
</gene>
<sequence length="140" mass="15669">MTSIDRERRPDYAYLLKRALKDDGVLYVEGCFRTGRVRGNKVKGPPYGLSRAELEQLFPVAQGYHVRCEERTDAMQLLRREDRVLRRVPRELYVTPFSCVVFGEKAVNLERRAAAQKSAAAPTAADGGRRESGAAVAANL</sequence>
<reference evidence="2 3" key="1">
    <citation type="journal article" date="2013" name="PLoS ONE">
        <title>Predicting the Proteins of Angomonas deanei, Strigomonas culicis and Their Respective Endosymbionts Reveals New Aspects of the Trypanosomatidae Family.</title>
        <authorList>
            <person name="Motta M.C."/>
            <person name="Martins A.C."/>
            <person name="de Souza S.S."/>
            <person name="Catta-Preta C.M."/>
            <person name="Silva R."/>
            <person name="Klein C.C."/>
            <person name="de Almeida L.G."/>
            <person name="de Lima Cunha O."/>
            <person name="Ciapina L.P."/>
            <person name="Brocchi M."/>
            <person name="Colabardini A.C."/>
            <person name="de Araujo Lima B."/>
            <person name="Machado C.R."/>
            <person name="de Almeida Soares C.M."/>
            <person name="Probst C.M."/>
            <person name="de Menezes C.B."/>
            <person name="Thompson C.E."/>
            <person name="Bartholomeu D.C."/>
            <person name="Gradia D.F."/>
            <person name="Pavoni D.P."/>
            <person name="Grisard E.C."/>
            <person name="Fantinatti-Garboggini F."/>
            <person name="Marchini F.K."/>
            <person name="Rodrigues-Luiz G.F."/>
            <person name="Wagner G."/>
            <person name="Goldman G.H."/>
            <person name="Fietto J.L."/>
            <person name="Elias M.C."/>
            <person name="Goldman M.H."/>
            <person name="Sagot M.F."/>
            <person name="Pereira M."/>
            <person name="Stoco P.H."/>
            <person name="de Mendonca-Neto R.P."/>
            <person name="Teixeira S.M."/>
            <person name="Maciel T.E."/>
            <person name="de Oliveira Mendes T.A."/>
            <person name="Urmenyi T.P."/>
            <person name="de Souza W."/>
            <person name="Schenkman S."/>
            <person name="de Vasconcelos A.T."/>
        </authorList>
    </citation>
    <scope>NUCLEOTIDE SEQUENCE [LARGE SCALE GENOMIC DNA]</scope>
</reference>
<evidence type="ECO:0000256" key="1">
    <source>
        <dbReference type="SAM" id="MobiDB-lite"/>
    </source>
</evidence>
<protein>
    <submittedName>
        <fullName evidence="2">Uncharacterized protein</fullName>
    </submittedName>
</protein>
<evidence type="ECO:0000313" key="3">
    <source>
        <dbReference type="Proteomes" id="UP000015354"/>
    </source>
</evidence>
<dbReference type="SUPFAM" id="SSF53335">
    <property type="entry name" value="S-adenosyl-L-methionine-dependent methyltransferases"/>
    <property type="match status" value="1"/>
</dbReference>
<dbReference type="OrthoDB" id="276151at2759"/>